<feature type="compositionally biased region" description="Basic and acidic residues" evidence="1">
    <location>
        <begin position="324"/>
        <end position="347"/>
    </location>
</feature>
<feature type="compositionally biased region" description="Basic and acidic residues" evidence="1">
    <location>
        <begin position="376"/>
        <end position="386"/>
    </location>
</feature>
<feature type="compositionally biased region" description="Basic and acidic residues" evidence="1">
    <location>
        <begin position="177"/>
        <end position="187"/>
    </location>
</feature>
<dbReference type="Proteomes" id="UP001159042">
    <property type="component" value="Unassembled WGS sequence"/>
</dbReference>
<gene>
    <name evidence="3" type="ORF">NQ315_001713</name>
</gene>
<feature type="compositionally biased region" description="Basic and acidic residues" evidence="1">
    <location>
        <begin position="285"/>
        <end position="295"/>
    </location>
</feature>
<feature type="compositionally biased region" description="Polar residues" evidence="1">
    <location>
        <begin position="133"/>
        <end position="145"/>
    </location>
</feature>
<accession>A0AAV8W9K6</accession>
<feature type="compositionally biased region" description="Low complexity" evidence="1">
    <location>
        <begin position="461"/>
        <end position="474"/>
    </location>
</feature>
<feature type="compositionally biased region" description="Basic and acidic residues" evidence="1">
    <location>
        <begin position="87"/>
        <end position="96"/>
    </location>
</feature>
<dbReference type="InterPro" id="IPR003103">
    <property type="entry name" value="BAG_domain"/>
</dbReference>
<feature type="compositionally biased region" description="Polar residues" evidence="1">
    <location>
        <begin position="195"/>
        <end position="210"/>
    </location>
</feature>
<dbReference type="AlphaFoldDB" id="A0AAV8W9K6"/>
<evidence type="ECO:0000259" key="2">
    <source>
        <dbReference type="PROSITE" id="PS51035"/>
    </source>
</evidence>
<feature type="compositionally biased region" description="Polar residues" evidence="1">
    <location>
        <begin position="409"/>
        <end position="429"/>
    </location>
</feature>
<feature type="compositionally biased region" description="Basic and acidic residues" evidence="1">
    <location>
        <begin position="266"/>
        <end position="276"/>
    </location>
</feature>
<evidence type="ECO:0000256" key="1">
    <source>
        <dbReference type="SAM" id="MobiDB-lite"/>
    </source>
</evidence>
<feature type="compositionally biased region" description="Basic and acidic residues" evidence="1">
    <location>
        <begin position="225"/>
        <end position="237"/>
    </location>
</feature>
<feature type="compositionally biased region" description="Polar residues" evidence="1">
    <location>
        <begin position="312"/>
        <end position="323"/>
    </location>
</feature>
<evidence type="ECO:0000313" key="4">
    <source>
        <dbReference type="Proteomes" id="UP001159042"/>
    </source>
</evidence>
<dbReference type="SMART" id="SM00264">
    <property type="entry name" value="BAG"/>
    <property type="match status" value="1"/>
</dbReference>
<sequence>MASSRGSSWFKKSLVSVFPTRDRKQYKPDHNVDGIKPHYTQTGWTRRRDSNEYDAAEASPNPEQGKTGLDNRPKSIKKRPAPAVPKQEVKESKISETDATPSSEPMNVEPSPEDTVKEITNRRLSDEPKDIKLSSQETSQLTGTGRASKPRDVEPELADIMTERSSSNTKLSQESTGTKEIDSKTTDMKPPLEVTNPTPSHRPTIEQSSSEPKDTEQTPEASDEEAFHESKTKRASVESRPTTNTETSSERKSSAQLSVMPTASKPMDELTEKELMDEGSSFETTDERLHEEPMDAKTITNIKPPLDVTDPAPSTNEPPSSKPTDTEQTPKEAFPKRSSLEPEDAKPHVQPNNTETSPETKSFLQINDTSKPTELANKDLMDKVSETTDEELTGAKAMDMKPPLELTDSAPSTNEPSSSKPTGTEQTPEVSEFLESPHNANSTAFLNPTNAISSADSKDQTSSTPAPTTPATSPELPKRENEEMAVSESSSEYELKARAQIRKINEKCKEIERSISAFQGTSNTQQFLSLDEYLQRYLVNLDKLDIAEYAKLREERREVIKYIYSLIDQLDTTAKKNEEELKAPPPREA</sequence>
<proteinExistence type="predicted"/>
<feature type="compositionally biased region" description="Polar residues" evidence="1">
    <location>
        <begin position="350"/>
        <end position="372"/>
    </location>
</feature>
<feature type="compositionally biased region" description="Basic and acidic residues" evidence="1">
    <location>
        <begin position="20"/>
        <end position="36"/>
    </location>
</feature>
<dbReference type="SUPFAM" id="SSF63491">
    <property type="entry name" value="BAG domain"/>
    <property type="match status" value="1"/>
</dbReference>
<dbReference type="Gene3D" id="1.20.58.120">
    <property type="entry name" value="BAG domain"/>
    <property type="match status" value="1"/>
</dbReference>
<feature type="region of interest" description="Disordered" evidence="1">
    <location>
        <begin position="1"/>
        <end position="494"/>
    </location>
</feature>
<evidence type="ECO:0000313" key="3">
    <source>
        <dbReference type="EMBL" id="KAJ8923159.1"/>
    </source>
</evidence>
<dbReference type="InterPro" id="IPR036533">
    <property type="entry name" value="BAG_dom_sf"/>
</dbReference>
<reference evidence="3 4" key="1">
    <citation type="journal article" date="2023" name="Insect Mol. Biol.">
        <title>Genome sequencing provides insights into the evolution of gene families encoding plant cell wall-degrading enzymes in longhorned beetles.</title>
        <authorList>
            <person name="Shin N.R."/>
            <person name="Okamura Y."/>
            <person name="Kirsch R."/>
            <person name="Pauchet Y."/>
        </authorList>
    </citation>
    <scope>NUCLEOTIDE SEQUENCE [LARGE SCALE GENOMIC DNA]</scope>
    <source>
        <strain evidence="3">EAD_L_NR</strain>
    </source>
</reference>
<dbReference type="GO" id="GO:0051087">
    <property type="term" value="F:protein-folding chaperone binding"/>
    <property type="evidence" value="ECO:0007669"/>
    <property type="project" value="InterPro"/>
</dbReference>
<feature type="compositionally biased region" description="Polar residues" evidence="1">
    <location>
        <begin position="438"/>
        <end position="455"/>
    </location>
</feature>
<feature type="compositionally biased region" description="Polar residues" evidence="1">
    <location>
        <begin position="163"/>
        <end position="176"/>
    </location>
</feature>
<feature type="domain" description="BAG" evidence="2">
    <location>
        <begin position="500"/>
        <end position="574"/>
    </location>
</feature>
<organism evidence="3 4">
    <name type="scientific">Exocentrus adspersus</name>
    <dbReference type="NCBI Taxonomy" id="1586481"/>
    <lineage>
        <taxon>Eukaryota</taxon>
        <taxon>Metazoa</taxon>
        <taxon>Ecdysozoa</taxon>
        <taxon>Arthropoda</taxon>
        <taxon>Hexapoda</taxon>
        <taxon>Insecta</taxon>
        <taxon>Pterygota</taxon>
        <taxon>Neoptera</taxon>
        <taxon>Endopterygota</taxon>
        <taxon>Coleoptera</taxon>
        <taxon>Polyphaga</taxon>
        <taxon>Cucujiformia</taxon>
        <taxon>Chrysomeloidea</taxon>
        <taxon>Cerambycidae</taxon>
        <taxon>Lamiinae</taxon>
        <taxon>Acanthocinini</taxon>
        <taxon>Exocentrus</taxon>
    </lineage>
</organism>
<dbReference type="EMBL" id="JANEYG010000005">
    <property type="protein sequence ID" value="KAJ8923159.1"/>
    <property type="molecule type" value="Genomic_DNA"/>
</dbReference>
<comment type="caution">
    <text evidence="3">The sequence shown here is derived from an EMBL/GenBank/DDBJ whole genome shotgun (WGS) entry which is preliminary data.</text>
</comment>
<dbReference type="Pfam" id="PF02179">
    <property type="entry name" value="BAG"/>
    <property type="match status" value="1"/>
</dbReference>
<name>A0AAV8W9K6_9CUCU</name>
<dbReference type="PROSITE" id="PS51035">
    <property type="entry name" value="BAG"/>
    <property type="match status" value="1"/>
</dbReference>
<feature type="compositionally biased region" description="Basic and acidic residues" evidence="1">
    <location>
        <begin position="114"/>
        <end position="132"/>
    </location>
</feature>
<protein>
    <recommendedName>
        <fullName evidence="2">BAG domain-containing protein</fullName>
    </recommendedName>
</protein>
<keyword evidence="4" id="KW-1185">Reference proteome</keyword>